<sequence>MLTFVRIAQNFFDEADMGLLKELETKYDFDVVDDFMTHFGVMSMSLEPLIVGLSKPESFESSVGEILRIFRNLHSASKFLGLEPVAKFMGLCLNLCEGLNEAKSSGCVASDELVDWLLLAADQIESYRRNIDNDEVYFTIINPKLIKMPLELIKQS</sequence>
<protein>
    <submittedName>
        <fullName evidence="1">Phosphorelay protein</fullName>
    </submittedName>
</protein>
<name>A0ABT8T8G0_9BACT</name>
<comment type="caution">
    <text evidence="1">The sequence shown here is derived from an EMBL/GenBank/DDBJ whole genome shotgun (WGS) entry which is preliminary data.</text>
</comment>
<dbReference type="Proteomes" id="UP001171111">
    <property type="component" value="Unassembled WGS sequence"/>
</dbReference>
<evidence type="ECO:0000313" key="2">
    <source>
        <dbReference type="Proteomes" id="UP001171111"/>
    </source>
</evidence>
<dbReference type="EMBL" id="JAULJQ010000007">
    <property type="protein sequence ID" value="MDO2409791.1"/>
    <property type="molecule type" value="Genomic_DNA"/>
</dbReference>
<accession>A0ABT8T8G0</accession>
<gene>
    <name evidence="1" type="ORF">Q2362_06730</name>
</gene>
<dbReference type="RefSeq" id="WP_302244572.1">
    <property type="nucleotide sequence ID" value="NZ_JAULJQ010000007.1"/>
</dbReference>
<dbReference type="Gene3D" id="1.20.120.160">
    <property type="entry name" value="HPT domain"/>
    <property type="match status" value="1"/>
</dbReference>
<reference evidence="1 2" key="1">
    <citation type="submission" date="2023-06" db="EMBL/GenBank/DDBJ databases">
        <title>Campylobacter magnum sp. nov., isolated from cecal contents of domestic pigs (Sus scrofa domesticus).</title>
        <authorList>
            <person name="Papic B."/>
            <person name="Gruntar I."/>
        </authorList>
    </citation>
    <scope>NUCLEOTIDE SEQUENCE [LARGE SCALE GENOMIC DNA]</scope>
    <source>
        <strain evidence="2">34484-21</strain>
    </source>
</reference>
<dbReference type="InterPro" id="IPR036641">
    <property type="entry name" value="HPT_dom_sf"/>
</dbReference>
<keyword evidence="2" id="KW-1185">Reference proteome</keyword>
<organism evidence="1 2">
    <name type="scientific">Campylobacter magnus</name>
    <dbReference type="NCBI Taxonomy" id="3026462"/>
    <lineage>
        <taxon>Bacteria</taxon>
        <taxon>Pseudomonadati</taxon>
        <taxon>Campylobacterota</taxon>
        <taxon>Epsilonproteobacteria</taxon>
        <taxon>Campylobacterales</taxon>
        <taxon>Campylobacteraceae</taxon>
        <taxon>Campylobacter</taxon>
    </lineage>
</organism>
<proteinExistence type="predicted"/>
<evidence type="ECO:0000313" key="1">
    <source>
        <dbReference type="EMBL" id="MDO2409791.1"/>
    </source>
</evidence>
<dbReference type="SUPFAM" id="SSF47226">
    <property type="entry name" value="Histidine-containing phosphotransfer domain, HPT domain"/>
    <property type="match status" value="1"/>
</dbReference>